<evidence type="ECO:0000313" key="2">
    <source>
        <dbReference type="EMBL" id="NWD39423.1"/>
    </source>
</evidence>
<dbReference type="EMBL" id="JACAQK010000025">
    <property type="protein sequence ID" value="NWD39423.1"/>
    <property type="molecule type" value="Genomic_DNA"/>
</dbReference>
<name>A0A7Y8DS68_PSETO</name>
<dbReference type="AlphaFoldDB" id="A0A7Y8DS68"/>
<gene>
    <name evidence="2" type="ORF">HX787_26550</name>
</gene>
<feature type="region of interest" description="Disordered" evidence="1">
    <location>
        <begin position="1"/>
        <end position="48"/>
    </location>
</feature>
<proteinExistence type="predicted"/>
<comment type="caution">
    <text evidence="2">The sequence shown here is derived from an EMBL/GenBank/DDBJ whole genome shotgun (WGS) entry which is preliminary data.</text>
</comment>
<feature type="non-terminal residue" evidence="2">
    <location>
        <position position="75"/>
    </location>
</feature>
<feature type="compositionally biased region" description="Polar residues" evidence="1">
    <location>
        <begin position="22"/>
        <end position="32"/>
    </location>
</feature>
<organism evidence="2 3">
    <name type="scientific">Pseudomonas tolaasii</name>
    <dbReference type="NCBI Taxonomy" id="29442"/>
    <lineage>
        <taxon>Bacteria</taxon>
        <taxon>Pseudomonadati</taxon>
        <taxon>Pseudomonadota</taxon>
        <taxon>Gammaproteobacteria</taxon>
        <taxon>Pseudomonadales</taxon>
        <taxon>Pseudomonadaceae</taxon>
        <taxon>Pseudomonas</taxon>
    </lineage>
</organism>
<sequence>MKEYLPSKNAPAASESAPLFDYSQQGTNSETNDLAEDTAKPKPEPLLADPEFDMRGLAWNPLCDAATPLIGLVIR</sequence>
<dbReference type="Proteomes" id="UP000549134">
    <property type="component" value="Unassembled WGS sequence"/>
</dbReference>
<evidence type="ECO:0000256" key="1">
    <source>
        <dbReference type="SAM" id="MobiDB-lite"/>
    </source>
</evidence>
<accession>A0A7Y8DS68</accession>
<evidence type="ECO:0000313" key="3">
    <source>
        <dbReference type="Proteomes" id="UP000549134"/>
    </source>
</evidence>
<protein>
    <submittedName>
        <fullName evidence="2">DotU family type IV/VI secretion system protein</fullName>
    </submittedName>
</protein>
<reference evidence="2 3" key="1">
    <citation type="submission" date="2020-04" db="EMBL/GenBank/DDBJ databases">
        <title>Molecular characterization of pseudomonads from Agaricus bisporus reveal novel blotch 2 pathogens in Western Europe.</title>
        <authorList>
            <person name="Taparia T."/>
            <person name="Krijger M."/>
            <person name="Haynes E."/>
            <person name="Elpinstone J.G."/>
            <person name="Noble R."/>
            <person name="Van Der Wolf J."/>
        </authorList>
    </citation>
    <scope>NUCLEOTIDE SEQUENCE [LARGE SCALE GENOMIC DNA]</scope>
    <source>
        <strain evidence="2 3">IPO3746</strain>
    </source>
</reference>